<evidence type="ECO:0000256" key="4">
    <source>
        <dbReference type="ARBA" id="ARBA00022670"/>
    </source>
</evidence>
<dbReference type="PANTHER" id="PTHR42837:SF2">
    <property type="entry name" value="MEMBRANE METALLOPROTEASE ARASP2, CHLOROPLASTIC-RELATED"/>
    <property type="match status" value="1"/>
</dbReference>
<feature type="transmembrane region" description="Helical" evidence="11">
    <location>
        <begin position="344"/>
        <end position="362"/>
    </location>
</feature>
<evidence type="ECO:0000259" key="12">
    <source>
        <dbReference type="PROSITE" id="PS50106"/>
    </source>
</evidence>
<evidence type="ECO:0000256" key="11">
    <source>
        <dbReference type="RuleBase" id="RU362031"/>
    </source>
</evidence>
<feature type="transmembrane region" description="Helical" evidence="11">
    <location>
        <begin position="292"/>
        <end position="314"/>
    </location>
</feature>
<keyword evidence="14" id="KW-1185">Reference proteome</keyword>
<evidence type="ECO:0000256" key="7">
    <source>
        <dbReference type="ARBA" id="ARBA00022833"/>
    </source>
</evidence>
<gene>
    <name evidence="13" type="primary">mmpA</name>
    <name evidence="13" type="ORF">BHE75_03060</name>
</gene>
<dbReference type="SUPFAM" id="SSF50156">
    <property type="entry name" value="PDZ domain-like"/>
    <property type="match status" value="1"/>
</dbReference>
<dbReference type="PANTHER" id="PTHR42837">
    <property type="entry name" value="REGULATOR OF SIGMA-E PROTEASE RSEP"/>
    <property type="match status" value="1"/>
</dbReference>
<dbReference type="InterPro" id="IPR008915">
    <property type="entry name" value="Peptidase_M50"/>
</dbReference>
<comment type="similarity">
    <text evidence="3 11">Belongs to the peptidase M50B family.</text>
</comment>
<keyword evidence="8 11" id="KW-1133">Transmembrane helix</keyword>
<dbReference type="AlphaFoldDB" id="A0A1S1HFQ1"/>
<dbReference type="OrthoDB" id="9782003at2"/>
<keyword evidence="9 11" id="KW-0482">Metalloprotease</keyword>
<protein>
    <recommendedName>
        <fullName evidence="11">Zinc metalloprotease</fullName>
        <ecNumber evidence="11">3.4.24.-</ecNumber>
    </recommendedName>
</protein>
<dbReference type="Pfam" id="PF17820">
    <property type="entry name" value="PDZ_6"/>
    <property type="match status" value="1"/>
</dbReference>
<dbReference type="EC" id="3.4.24.-" evidence="11"/>
<evidence type="ECO:0000313" key="14">
    <source>
        <dbReference type="Proteomes" id="UP000179467"/>
    </source>
</evidence>
<reference evidence="13 14" key="1">
    <citation type="submission" date="2016-09" db="EMBL/GenBank/DDBJ databases">
        <title>Metabolic pathway, cell adaptation mechanisms and a novel monoxygenase revealed through proteogenomic-transcription analysis of a Sphingomonas haloaromaticamans strain degrading the fungicide ortho-phenylphenol.</title>
        <authorList>
            <person name="Perruchon C."/>
            <person name="Papadopoulou E.S."/>
            <person name="Rousidou C."/>
            <person name="Vasileiadis S."/>
            <person name="Tanou G."/>
            <person name="Amoutzias G."/>
            <person name="Molassiotis A."/>
            <person name="Karpouzas D.G."/>
        </authorList>
    </citation>
    <scope>NUCLEOTIDE SEQUENCE [LARGE SCALE GENOMIC DNA]</scope>
    <source>
        <strain evidence="13 14">P3</strain>
    </source>
</reference>
<dbReference type="GO" id="GO:0006508">
    <property type="term" value="P:proteolysis"/>
    <property type="evidence" value="ECO:0007669"/>
    <property type="project" value="UniProtKB-KW"/>
</dbReference>
<evidence type="ECO:0000256" key="8">
    <source>
        <dbReference type="ARBA" id="ARBA00022989"/>
    </source>
</evidence>
<dbReference type="EMBL" id="MIPT01000001">
    <property type="protein sequence ID" value="OHT21055.1"/>
    <property type="molecule type" value="Genomic_DNA"/>
</dbReference>
<dbReference type="NCBIfam" id="TIGR00054">
    <property type="entry name" value="RIP metalloprotease RseP"/>
    <property type="match status" value="1"/>
</dbReference>
<comment type="cofactor">
    <cofactor evidence="1 11">
        <name>Zn(2+)</name>
        <dbReference type="ChEBI" id="CHEBI:29105"/>
    </cofactor>
</comment>
<dbReference type="CDD" id="cd23081">
    <property type="entry name" value="cpPDZ_EcRseP-like"/>
    <property type="match status" value="1"/>
</dbReference>
<dbReference type="RefSeq" id="WP_070934351.1">
    <property type="nucleotide sequence ID" value="NZ_MIPT01000001.1"/>
</dbReference>
<evidence type="ECO:0000256" key="1">
    <source>
        <dbReference type="ARBA" id="ARBA00001947"/>
    </source>
</evidence>
<proteinExistence type="inferred from homology"/>
<keyword evidence="6 11" id="KW-0378">Hydrolase</keyword>
<dbReference type="InterPro" id="IPR001478">
    <property type="entry name" value="PDZ"/>
</dbReference>
<evidence type="ECO:0000313" key="13">
    <source>
        <dbReference type="EMBL" id="OHT21055.1"/>
    </source>
</evidence>
<dbReference type="Proteomes" id="UP000179467">
    <property type="component" value="Unassembled WGS sequence"/>
</dbReference>
<sequence length="379" mass="41526">MIETPGIPLTIIAFLLVIGPLIFIHELGHYFAGRIFGVKAEAFSIGFGRELFGWTDRRGTRWRVAALPLGGYVRFAGDMNPASAHNPTAEWLAMPAEERARTFQAKPLWQRFIIVAAGPLTNFLFAILVFMAVFAVNGQARTPALVATVQAGSAAEAAGLRPGDRITTVSGQRIERFEDIPAIVAIRPGERLGLEVVRDGRPLSLNATIGVEVERDRFGNEFRRGLLGISPGQPVWVEVPFWRLPGAAIEQTGNIVRMMVDTLGQVITGRRSVKELGGPLKIAQISGQQATLGWFDFILFMTMISINLGFINLLPIPLLDGGHLLFYMVEGVVRRPLNPAIQEWAFRTGLAVLLAFMIFVTVNDLASFGVWQRLAGLIG</sequence>
<evidence type="ECO:0000256" key="2">
    <source>
        <dbReference type="ARBA" id="ARBA00004141"/>
    </source>
</evidence>
<feature type="domain" description="PDZ" evidence="12">
    <location>
        <begin position="134"/>
        <end position="187"/>
    </location>
</feature>
<dbReference type="PROSITE" id="PS50106">
    <property type="entry name" value="PDZ"/>
    <property type="match status" value="1"/>
</dbReference>
<dbReference type="CDD" id="cd06163">
    <property type="entry name" value="S2P-M50_PDZ_RseP-like"/>
    <property type="match status" value="1"/>
</dbReference>
<name>A0A1S1HFQ1_9SPHN</name>
<keyword evidence="11" id="KW-0479">Metal-binding</keyword>
<dbReference type="GO" id="GO:0004222">
    <property type="term" value="F:metalloendopeptidase activity"/>
    <property type="evidence" value="ECO:0007669"/>
    <property type="project" value="InterPro"/>
</dbReference>
<keyword evidence="10 11" id="KW-0472">Membrane</keyword>
<comment type="caution">
    <text evidence="13">The sequence shown here is derived from an EMBL/GenBank/DDBJ whole genome shotgun (WGS) entry which is preliminary data.</text>
</comment>
<dbReference type="GO" id="GO:0016020">
    <property type="term" value="C:membrane"/>
    <property type="evidence" value="ECO:0007669"/>
    <property type="project" value="UniProtKB-SubCell"/>
</dbReference>
<evidence type="ECO:0000256" key="6">
    <source>
        <dbReference type="ARBA" id="ARBA00022801"/>
    </source>
</evidence>
<keyword evidence="4 13" id="KW-0645">Protease</keyword>
<dbReference type="Pfam" id="PF02163">
    <property type="entry name" value="Peptidase_M50"/>
    <property type="match status" value="1"/>
</dbReference>
<evidence type="ECO:0000256" key="9">
    <source>
        <dbReference type="ARBA" id="ARBA00023049"/>
    </source>
</evidence>
<evidence type="ECO:0000256" key="3">
    <source>
        <dbReference type="ARBA" id="ARBA00007931"/>
    </source>
</evidence>
<feature type="transmembrane region" description="Helical" evidence="11">
    <location>
        <begin position="6"/>
        <end position="24"/>
    </location>
</feature>
<evidence type="ECO:0000256" key="5">
    <source>
        <dbReference type="ARBA" id="ARBA00022692"/>
    </source>
</evidence>
<keyword evidence="7 11" id="KW-0862">Zinc</keyword>
<dbReference type="InterPro" id="IPR041489">
    <property type="entry name" value="PDZ_6"/>
</dbReference>
<feature type="transmembrane region" description="Helical" evidence="11">
    <location>
        <begin position="112"/>
        <end position="136"/>
    </location>
</feature>
<dbReference type="GO" id="GO:0046872">
    <property type="term" value="F:metal ion binding"/>
    <property type="evidence" value="ECO:0007669"/>
    <property type="project" value="UniProtKB-KW"/>
</dbReference>
<comment type="subcellular location">
    <subcellularLocation>
        <location evidence="2">Membrane</location>
        <topology evidence="2">Multi-pass membrane protein</topology>
    </subcellularLocation>
</comment>
<accession>A0A1S1HFQ1</accession>
<dbReference type="Gene3D" id="2.30.42.10">
    <property type="match status" value="1"/>
</dbReference>
<dbReference type="InterPro" id="IPR004387">
    <property type="entry name" value="Pept_M50_Zn"/>
</dbReference>
<dbReference type="SMART" id="SM00228">
    <property type="entry name" value="PDZ"/>
    <property type="match status" value="1"/>
</dbReference>
<organism evidence="13 14">
    <name type="scientific">Edaphosphingomonas haloaromaticamans</name>
    <dbReference type="NCBI Taxonomy" id="653954"/>
    <lineage>
        <taxon>Bacteria</taxon>
        <taxon>Pseudomonadati</taxon>
        <taxon>Pseudomonadota</taxon>
        <taxon>Alphaproteobacteria</taxon>
        <taxon>Sphingomonadales</taxon>
        <taxon>Rhizorhabdaceae</taxon>
        <taxon>Edaphosphingomonas</taxon>
    </lineage>
</organism>
<keyword evidence="5 11" id="KW-0812">Transmembrane</keyword>
<dbReference type="InterPro" id="IPR036034">
    <property type="entry name" value="PDZ_sf"/>
</dbReference>
<evidence type="ECO:0000256" key="10">
    <source>
        <dbReference type="ARBA" id="ARBA00023136"/>
    </source>
</evidence>